<keyword evidence="1" id="KW-1133">Transmembrane helix</keyword>
<sequence length="191" mass="21090">MPKQIKISIARIALKGVSRKLFRNLVLILAVGMLVALLTFARLFNKAVNDDLEAANKRLGADIVMVPVEAMDKAEEFILESKEKTFYMDKKIFDEVKNVPGVAAATYEIYLKTLASGCCSIVDGQVVAIDQKTDFVVRAWLNENTPPLKKGEAYVGSYVYEYLGLIDTPTLFGHPVKVVAHLKKSGTGLDH</sequence>
<keyword evidence="1" id="KW-0472">Membrane</keyword>
<accession>A0A3B0VCW2</accession>
<dbReference type="AlphaFoldDB" id="A0A3B0VCW2"/>
<evidence type="ECO:0000256" key="1">
    <source>
        <dbReference type="SAM" id="Phobius"/>
    </source>
</evidence>
<evidence type="ECO:0008006" key="3">
    <source>
        <dbReference type="Google" id="ProtNLM"/>
    </source>
</evidence>
<protein>
    <recommendedName>
        <fullName evidence="3">MacB-like periplasmic core domain-containing protein</fullName>
    </recommendedName>
</protein>
<reference evidence="2" key="1">
    <citation type="submission" date="2018-06" db="EMBL/GenBank/DDBJ databases">
        <authorList>
            <person name="Zhirakovskaya E."/>
        </authorList>
    </citation>
    <scope>NUCLEOTIDE SEQUENCE</scope>
</reference>
<keyword evidence="1" id="KW-0812">Transmembrane</keyword>
<organism evidence="2">
    <name type="scientific">hydrothermal vent metagenome</name>
    <dbReference type="NCBI Taxonomy" id="652676"/>
    <lineage>
        <taxon>unclassified sequences</taxon>
        <taxon>metagenomes</taxon>
        <taxon>ecological metagenomes</taxon>
    </lineage>
</organism>
<dbReference type="EMBL" id="UOEX01000388">
    <property type="protein sequence ID" value="VAW41508.1"/>
    <property type="molecule type" value="Genomic_DNA"/>
</dbReference>
<evidence type="ECO:0000313" key="2">
    <source>
        <dbReference type="EMBL" id="VAW41508.1"/>
    </source>
</evidence>
<proteinExistence type="predicted"/>
<feature type="transmembrane region" description="Helical" evidence="1">
    <location>
        <begin position="21"/>
        <end position="44"/>
    </location>
</feature>
<gene>
    <name evidence="2" type="ORF">MNBD_DELTA03-1140</name>
</gene>
<name>A0A3B0VCW2_9ZZZZ</name>
<feature type="non-terminal residue" evidence="2">
    <location>
        <position position="191"/>
    </location>
</feature>